<dbReference type="InterPro" id="IPR002110">
    <property type="entry name" value="Ankyrin_rpt"/>
</dbReference>
<keyword evidence="4" id="KW-1185">Reference proteome</keyword>
<feature type="compositionally biased region" description="Low complexity" evidence="2">
    <location>
        <begin position="115"/>
        <end position="126"/>
    </location>
</feature>
<dbReference type="AlphaFoldDB" id="A0A813GVX3"/>
<dbReference type="Pfam" id="PF00023">
    <property type="entry name" value="Ank"/>
    <property type="match status" value="1"/>
</dbReference>
<gene>
    <name evidence="3" type="ORF">PGLA1383_LOCUS44517</name>
</gene>
<name>A0A813GVX3_POLGL</name>
<reference evidence="3" key="1">
    <citation type="submission" date="2021-02" db="EMBL/GenBank/DDBJ databases">
        <authorList>
            <person name="Dougan E. K."/>
            <person name="Rhodes N."/>
            <person name="Thang M."/>
            <person name="Chan C."/>
        </authorList>
    </citation>
    <scope>NUCLEOTIDE SEQUENCE</scope>
</reference>
<organism evidence="3 4">
    <name type="scientific">Polarella glacialis</name>
    <name type="common">Dinoflagellate</name>
    <dbReference type="NCBI Taxonomy" id="89957"/>
    <lineage>
        <taxon>Eukaryota</taxon>
        <taxon>Sar</taxon>
        <taxon>Alveolata</taxon>
        <taxon>Dinophyceae</taxon>
        <taxon>Suessiales</taxon>
        <taxon>Suessiaceae</taxon>
        <taxon>Polarella</taxon>
    </lineage>
</organism>
<dbReference type="EMBL" id="CAJNNV010029269">
    <property type="protein sequence ID" value="CAE8627800.1"/>
    <property type="molecule type" value="Genomic_DNA"/>
</dbReference>
<feature type="repeat" description="ANK" evidence="1">
    <location>
        <begin position="37"/>
        <end position="64"/>
    </location>
</feature>
<dbReference type="PROSITE" id="PS50297">
    <property type="entry name" value="ANK_REP_REGION"/>
    <property type="match status" value="1"/>
</dbReference>
<dbReference type="PROSITE" id="PS50088">
    <property type="entry name" value="ANK_REPEAT"/>
    <property type="match status" value="1"/>
</dbReference>
<proteinExistence type="predicted"/>
<accession>A0A813GVX3</accession>
<protein>
    <submittedName>
        <fullName evidence="3">Uncharacterized protein</fullName>
    </submittedName>
</protein>
<evidence type="ECO:0000256" key="2">
    <source>
        <dbReference type="SAM" id="MobiDB-lite"/>
    </source>
</evidence>
<dbReference type="Proteomes" id="UP000654075">
    <property type="component" value="Unassembled WGS sequence"/>
</dbReference>
<keyword evidence="1" id="KW-0040">ANK repeat</keyword>
<dbReference type="Gene3D" id="1.25.40.20">
    <property type="entry name" value="Ankyrin repeat-containing domain"/>
    <property type="match status" value="1"/>
</dbReference>
<dbReference type="InterPro" id="IPR036770">
    <property type="entry name" value="Ankyrin_rpt-contain_sf"/>
</dbReference>
<evidence type="ECO:0000313" key="4">
    <source>
        <dbReference type="Proteomes" id="UP000654075"/>
    </source>
</evidence>
<evidence type="ECO:0000313" key="3">
    <source>
        <dbReference type="EMBL" id="CAE8627800.1"/>
    </source>
</evidence>
<dbReference type="SUPFAM" id="SSF48403">
    <property type="entry name" value="Ankyrin repeat"/>
    <property type="match status" value="1"/>
</dbReference>
<feature type="region of interest" description="Disordered" evidence="2">
    <location>
        <begin position="106"/>
        <end position="126"/>
    </location>
</feature>
<sequence length="159" mass="17706">MSCISMSALEAWRADPAIAEVIAEVPGDIRGPPFPELHYAVQTGRADIVAELLADGADVNKRLDYDRAPLPPIQIMPGLGICITAEITKMLLAAQADERGHNALQQQTVRDPKYNNNNKNNNNNNKKNYLYLAATGFMTSHRCQPGRGQRLLYPDHRRR</sequence>
<comment type="caution">
    <text evidence="3">The sequence shown here is derived from an EMBL/GenBank/DDBJ whole genome shotgun (WGS) entry which is preliminary data.</text>
</comment>
<evidence type="ECO:0000256" key="1">
    <source>
        <dbReference type="PROSITE-ProRule" id="PRU00023"/>
    </source>
</evidence>